<dbReference type="AlphaFoldDB" id="A0A9W9CZ56"/>
<dbReference type="OrthoDB" id="2141514at2759"/>
<keyword evidence="2" id="KW-1185">Reference proteome</keyword>
<accession>A0A9W9CZ56</accession>
<organism evidence="1 2">
    <name type="scientific">Gnomoniopsis smithogilvyi</name>
    <dbReference type="NCBI Taxonomy" id="1191159"/>
    <lineage>
        <taxon>Eukaryota</taxon>
        <taxon>Fungi</taxon>
        <taxon>Dikarya</taxon>
        <taxon>Ascomycota</taxon>
        <taxon>Pezizomycotina</taxon>
        <taxon>Sordariomycetes</taxon>
        <taxon>Sordariomycetidae</taxon>
        <taxon>Diaporthales</taxon>
        <taxon>Gnomoniaceae</taxon>
        <taxon>Gnomoniopsis</taxon>
    </lineage>
</organism>
<evidence type="ECO:0000313" key="2">
    <source>
        <dbReference type="Proteomes" id="UP001140453"/>
    </source>
</evidence>
<sequence length="263" mass="28219">MVVLGNPTNVADFASAVLKGSKQYFTKRTLPPGGSGLYAPASYLTHPSLPDHTIYTPHPNALRADERLPVLIWANGMSLAWGLMFSTFLREIASHGYIVIANGAPGENSGMLARLGRLHHMPPEAMVEAVRWVIAAAAAAAAAADDGAAGGSRRAMCVRMWMQVGSRWRGQSRGGLDAYAAAAALREEGEDCIRTVGLFNSGLIFRNETTVAQVEGLRVPVFYFIGGPADLAYKNAEQDWELLPKDLPAWCGNLDVGHMGDIL</sequence>
<gene>
    <name evidence="1" type="ORF">N0V93_003985</name>
</gene>
<protein>
    <submittedName>
        <fullName evidence="1">Uncharacterized protein</fullName>
    </submittedName>
</protein>
<name>A0A9W9CZ56_9PEZI</name>
<proteinExistence type="predicted"/>
<dbReference type="SUPFAM" id="SSF53474">
    <property type="entry name" value="alpha/beta-Hydrolases"/>
    <property type="match status" value="1"/>
</dbReference>
<dbReference type="EMBL" id="JAPEVB010000002">
    <property type="protein sequence ID" value="KAJ4394765.1"/>
    <property type="molecule type" value="Genomic_DNA"/>
</dbReference>
<dbReference type="Proteomes" id="UP001140453">
    <property type="component" value="Unassembled WGS sequence"/>
</dbReference>
<reference evidence="1" key="1">
    <citation type="submission" date="2022-10" db="EMBL/GenBank/DDBJ databases">
        <title>Tapping the CABI collections for fungal endophytes: first genome assemblies for Collariella, Neodidymelliopsis, Ascochyta clinopodiicola, Didymella pomorum, Didymosphaeria variabile, Neocosmospora piperis and Neocucurbitaria cava.</title>
        <authorList>
            <person name="Hill R."/>
        </authorList>
    </citation>
    <scope>NUCLEOTIDE SEQUENCE</scope>
    <source>
        <strain evidence="1">IMI 355082</strain>
    </source>
</reference>
<comment type="caution">
    <text evidence="1">The sequence shown here is derived from an EMBL/GenBank/DDBJ whole genome shotgun (WGS) entry which is preliminary data.</text>
</comment>
<dbReference type="InterPro" id="IPR029058">
    <property type="entry name" value="AB_hydrolase_fold"/>
</dbReference>
<evidence type="ECO:0000313" key="1">
    <source>
        <dbReference type="EMBL" id="KAJ4394765.1"/>
    </source>
</evidence>
<dbReference type="Gene3D" id="3.40.50.1820">
    <property type="entry name" value="alpha/beta hydrolase"/>
    <property type="match status" value="1"/>
</dbReference>